<dbReference type="AlphaFoldDB" id="A0A8J4DD18"/>
<dbReference type="GO" id="GO:0008263">
    <property type="term" value="F:pyrimidine-specific mismatch base pair DNA N-glycosylase activity"/>
    <property type="evidence" value="ECO:0007669"/>
    <property type="project" value="TreeGrafter"/>
</dbReference>
<evidence type="ECO:0000256" key="4">
    <source>
        <dbReference type="SAM" id="MobiDB-lite"/>
    </source>
</evidence>
<gene>
    <name evidence="6" type="ORF">Vretifemale_3367</name>
    <name evidence="7" type="ORF">Vretimale_4762</name>
</gene>
<proteinExistence type="predicted"/>
<accession>A0A8J4DD18</accession>
<feature type="compositionally biased region" description="Low complexity" evidence="4">
    <location>
        <begin position="81"/>
        <end position="93"/>
    </location>
</feature>
<evidence type="ECO:0000313" key="9">
    <source>
        <dbReference type="Proteomes" id="UP000747110"/>
    </source>
</evidence>
<feature type="region of interest" description="Disordered" evidence="4">
    <location>
        <begin position="1"/>
        <end position="93"/>
    </location>
</feature>
<sequence length="555" mass="56599">MGVPASRGANDVGRTAMSASGGHAREVLSARGTGAPSPSSSPEGTIDTPFDGATFTALALAHDSPAGLTAPTRKRVRKEPTNPSASLPLLPNSSLVADPAATDMAAAVQPDSGGAGPRVHCSGGQAAQSDSVSQGGIPALVAPTSAPASSSFTTPRLTSQLLATSSFPAPLNTTLSAAATGAADPTSVSAAGTTGDPACLHPQAPPFLTGICNPTPSTSPTDTSTRRKTTRGAVRVPAATGSGATSAGRRTRSGPSNPSSSGSPLSSFLVPAPPPRGVPEKLGDRPLRLVIVGHNPSAHAWQSGHYYSHPANHMWRLLIATGIAPPGTRSAEDDDRLPAAAGVGFLDVGCGHPGTDSASFSSEVFKSWSQVFYAQLKAHMGRASASIGCSCGLCGAPSLVAFSGKRHYLELLNVDKAPRERVKSVEHGPQQLLPGGWPFPATTTEVWVCSSTSGAAALTREQRQAPYRQLAEKLRGIEWPRRVALRCAATQFGGLSNTARTSVADVAVAVKAAEEEATMGAAPENETAALGAEVKEEVEVVVIGDGDAKDDEEEM</sequence>
<dbReference type="InterPro" id="IPR036895">
    <property type="entry name" value="Uracil-DNA_glycosylase-like_sf"/>
</dbReference>
<comment type="caution">
    <text evidence="7">The sequence shown here is derived from an EMBL/GenBank/DDBJ whole genome shotgun (WGS) entry which is preliminary data.</text>
</comment>
<keyword evidence="2" id="KW-0378">Hydrolase</keyword>
<feature type="region of interest" description="Disordered" evidence="4">
    <location>
        <begin position="107"/>
        <end position="152"/>
    </location>
</feature>
<evidence type="ECO:0000313" key="6">
    <source>
        <dbReference type="EMBL" id="GIL73171.1"/>
    </source>
</evidence>
<dbReference type="CDD" id="cd10028">
    <property type="entry name" value="UDG-F2_TDG_MUG"/>
    <property type="match status" value="1"/>
</dbReference>
<name>A0A8J4DD18_9CHLO</name>
<dbReference type="GO" id="GO:0006285">
    <property type="term" value="P:base-excision repair, AP site formation"/>
    <property type="evidence" value="ECO:0007669"/>
    <property type="project" value="InterPro"/>
</dbReference>
<keyword evidence="1" id="KW-0227">DNA damage</keyword>
<keyword evidence="9" id="KW-1185">Reference proteome</keyword>
<feature type="compositionally biased region" description="Low complexity" evidence="4">
    <location>
        <begin position="214"/>
        <end position="223"/>
    </location>
</feature>
<dbReference type="Proteomes" id="UP000722791">
    <property type="component" value="Unassembled WGS sequence"/>
</dbReference>
<evidence type="ECO:0000259" key="5">
    <source>
        <dbReference type="Pfam" id="PF03167"/>
    </source>
</evidence>
<evidence type="ECO:0000256" key="2">
    <source>
        <dbReference type="ARBA" id="ARBA00022801"/>
    </source>
</evidence>
<protein>
    <recommendedName>
        <fullName evidence="5">Uracil-DNA glycosylase-like domain-containing protein</fullName>
    </recommendedName>
</protein>
<dbReference type="SUPFAM" id="SSF52141">
    <property type="entry name" value="Uracil-DNA glycosylase-like"/>
    <property type="match status" value="1"/>
</dbReference>
<reference evidence="7" key="1">
    <citation type="journal article" date="2021" name="Proc. Natl. Acad. Sci. U.S.A.">
        <title>Three genomes in the algal genus Volvox reveal the fate of a haploid sex-determining region after a transition to homothallism.</title>
        <authorList>
            <person name="Yamamoto K."/>
            <person name="Hamaji T."/>
            <person name="Kawai-Toyooka H."/>
            <person name="Matsuzaki R."/>
            <person name="Takahashi F."/>
            <person name="Nishimura Y."/>
            <person name="Kawachi M."/>
            <person name="Noguchi H."/>
            <person name="Minakuchi Y."/>
            <person name="Umen J.G."/>
            <person name="Toyoda A."/>
            <person name="Nozaki H."/>
        </authorList>
    </citation>
    <scope>NUCLEOTIDE SEQUENCE</scope>
    <source>
        <strain evidence="7">NIES-3785</strain>
        <strain evidence="6">NIES-3786</strain>
    </source>
</reference>
<feature type="region of interest" description="Disordered" evidence="4">
    <location>
        <begin position="185"/>
        <end position="282"/>
    </location>
</feature>
<evidence type="ECO:0000256" key="3">
    <source>
        <dbReference type="ARBA" id="ARBA00023204"/>
    </source>
</evidence>
<dbReference type="InterPro" id="IPR005122">
    <property type="entry name" value="Uracil-DNA_glycosylase-like"/>
</dbReference>
<dbReference type="PANTHER" id="PTHR12159:SF9">
    <property type="entry name" value="G_T MISMATCH-SPECIFIC THYMINE DNA GLYCOSYLASE"/>
    <property type="match status" value="1"/>
</dbReference>
<evidence type="ECO:0000256" key="1">
    <source>
        <dbReference type="ARBA" id="ARBA00022763"/>
    </source>
</evidence>
<dbReference type="Proteomes" id="UP000747110">
    <property type="component" value="Unassembled WGS sequence"/>
</dbReference>
<feature type="compositionally biased region" description="Polar residues" evidence="4">
    <location>
        <begin position="125"/>
        <end position="134"/>
    </location>
</feature>
<dbReference type="EMBL" id="BNCP01000004">
    <property type="protein sequence ID" value="GIL73171.1"/>
    <property type="molecule type" value="Genomic_DNA"/>
</dbReference>
<dbReference type="EMBL" id="BNCQ01000006">
    <property type="protein sequence ID" value="GIL99644.1"/>
    <property type="molecule type" value="Genomic_DNA"/>
</dbReference>
<evidence type="ECO:0000313" key="7">
    <source>
        <dbReference type="EMBL" id="GIL99644.1"/>
    </source>
</evidence>
<dbReference type="GO" id="GO:0004844">
    <property type="term" value="F:uracil DNA N-glycosylase activity"/>
    <property type="evidence" value="ECO:0007669"/>
    <property type="project" value="TreeGrafter"/>
</dbReference>
<dbReference type="PANTHER" id="PTHR12159">
    <property type="entry name" value="G/T AND G/U MISMATCH-SPECIFIC DNA GLYCOSYLASE"/>
    <property type="match status" value="1"/>
</dbReference>
<evidence type="ECO:0000313" key="8">
    <source>
        <dbReference type="Proteomes" id="UP000722791"/>
    </source>
</evidence>
<feature type="compositionally biased region" description="Low complexity" evidence="4">
    <location>
        <begin position="142"/>
        <end position="152"/>
    </location>
</feature>
<dbReference type="OrthoDB" id="565731at2759"/>
<feature type="domain" description="Uracil-DNA glycosylase-like" evidence="5">
    <location>
        <begin position="282"/>
        <end position="474"/>
    </location>
</feature>
<keyword evidence="3" id="KW-0234">DNA repair</keyword>
<dbReference type="InterPro" id="IPR015637">
    <property type="entry name" value="MUG/TDG"/>
</dbReference>
<dbReference type="Pfam" id="PF03167">
    <property type="entry name" value="UDG"/>
    <property type="match status" value="1"/>
</dbReference>
<feature type="compositionally biased region" description="Low complexity" evidence="4">
    <location>
        <begin position="238"/>
        <end position="267"/>
    </location>
</feature>
<dbReference type="Gene3D" id="3.40.470.10">
    <property type="entry name" value="Uracil-DNA glycosylase-like domain"/>
    <property type="match status" value="1"/>
</dbReference>
<organism evidence="7 8">
    <name type="scientific">Volvox reticuliferus</name>
    <dbReference type="NCBI Taxonomy" id="1737510"/>
    <lineage>
        <taxon>Eukaryota</taxon>
        <taxon>Viridiplantae</taxon>
        <taxon>Chlorophyta</taxon>
        <taxon>core chlorophytes</taxon>
        <taxon>Chlorophyceae</taxon>
        <taxon>CS clade</taxon>
        <taxon>Chlamydomonadales</taxon>
        <taxon>Volvocaceae</taxon>
        <taxon>Volvox</taxon>
    </lineage>
</organism>